<comment type="catalytic activity">
    <reaction evidence="1 9">
        <text>(2S)-2-acetolactate + H(+) = (R)-acetoin + CO2</text>
        <dbReference type="Rhea" id="RHEA:21580"/>
        <dbReference type="ChEBI" id="CHEBI:15378"/>
        <dbReference type="ChEBI" id="CHEBI:15686"/>
        <dbReference type="ChEBI" id="CHEBI:16526"/>
        <dbReference type="ChEBI" id="CHEBI:58476"/>
        <dbReference type="EC" id="4.1.1.5"/>
    </reaction>
</comment>
<evidence type="ECO:0000256" key="7">
    <source>
        <dbReference type="ARBA" id="ARBA00023061"/>
    </source>
</evidence>
<evidence type="ECO:0000256" key="1">
    <source>
        <dbReference type="ARBA" id="ARBA00001784"/>
    </source>
</evidence>
<evidence type="ECO:0000256" key="5">
    <source>
        <dbReference type="ARBA" id="ARBA00020164"/>
    </source>
</evidence>
<protein>
    <recommendedName>
        <fullName evidence="5 9">Alpha-acetolactate decarboxylase</fullName>
        <ecNumber evidence="4 9">4.1.1.5</ecNumber>
    </recommendedName>
</protein>
<keyword evidence="7 9" id="KW-0005">Acetoin biosynthesis</keyword>
<dbReference type="GO" id="GO:0045151">
    <property type="term" value="P:acetoin biosynthetic process"/>
    <property type="evidence" value="ECO:0007669"/>
    <property type="project" value="UniProtKB-UniRule"/>
</dbReference>
<evidence type="ECO:0000256" key="9">
    <source>
        <dbReference type="PIRNR" id="PIRNR001332"/>
    </source>
</evidence>
<dbReference type="PROSITE" id="PS51257">
    <property type="entry name" value="PROKAR_LIPOPROTEIN"/>
    <property type="match status" value="1"/>
</dbReference>
<name>A0A0F0CTV2_9BACT</name>
<dbReference type="NCBIfam" id="TIGR01252">
    <property type="entry name" value="acetolac_decarb"/>
    <property type="match status" value="1"/>
</dbReference>
<dbReference type="SUPFAM" id="SSF117856">
    <property type="entry name" value="AF0104/ALDC/Ptd012-like"/>
    <property type="match status" value="1"/>
</dbReference>
<evidence type="ECO:0000313" key="11">
    <source>
        <dbReference type="Proteomes" id="UP000033428"/>
    </source>
</evidence>
<keyword evidence="8 9" id="KW-0456">Lyase</keyword>
<evidence type="ECO:0000256" key="3">
    <source>
        <dbReference type="ARBA" id="ARBA00007106"/>
    </source>
</evidence>
<dbReference type="Proteomes" id="UP000033428">
    <property type="component" value="Unassembled WGS sequence"/>
</dbReference>
<dbReference type="EMBL" id="JYNY01000154">
    <property type="protein sequence ID" value="KJJ85464.1"/>
    <property type="molecule type" value="Genomic_DNA"/>
</dbReference>
<comment type="pathway">
    <text evidence="2 9">Polyol metabolism; (R,R)-butane-2,3-diol biosynthesis; (R,R)-butane-2,3-diol from pyruvate: step 2/3.</text>
</comment>
<dbReference type="GO" id="GO:0047605">
    <property type="term" value="F:acetolactate decarboxylase activity"/>
    <property type="evidence" value="ECO:0007669"/>
    <property type="project" value="UniProtKB-UniRule"/>
</dbReference>
<sequence>MAKRRFSANVKRRGIVFRKISAVFFILIFLSAGCKTRTLNGITQIATIDALLAGGYDGYMSLKKLRKYGDFGIGTYDKLDGEMILFEGKFYKVRADGKVYKPSLMETTPFACVTEFVPDKEIIIKTPTDLKLLEQNINIILPENNHFCAFFLRGNFSFIRTRSVPIQKKPYPILQEVTKNQTVFEFFKIRGTLIGFRSPDFTKGVNVPGYHIHFIADDFLRGGHVLDFEITDGVFKIDTIHEWLNIFLPTNSSFFKAANLSYDRQNELQQVESNFRIK</sequence>
<evidence type="ECO:0000256" key="4">
    <source>
        <dbReference type="ARBA" id="ARBA00013204"/>
    </source>
</evidence>
<keyword evidence="11" id="KW-1185">Reference proteome</keyword>
<dbReference type="UniPathway" id="UPA00626">
    <property type="reaction ID" value="UER00678"/>
</dbReference>
<dbReference type="InterPro" id="IPR005128">
    <property type="entry name" value="Acetolactate_a_deCO2ase"/>
</dbReference>
<evidence type="ECO:0000313" key="10">
    <source>
        <dbReference type="EMBL" id="KJJ85464.1"/>
    </source>
</evidence>
<accession>A0A0F0CTV2</accession>
<evidence type="ECO:0000256" key="8">
    <source>
        <dbReference type="ARBA" id="ARBA00023239"/>
    </source>
</evidence>
<dbReference type="PIRSF" id="PIRSF001332">
    <property type="entry name" value="Acetolac_decarb"/>
    <property type="match status" value="1"/>
</dbReference>
<dbReference type="Pfam" id="PF03306">
    <property type="entry name" value="AAL_decarboxy"/>
    <property type="match status" value="1"/>
</dbReference>
<dbReference type="PANTHER" id="PTHR35524">
    <property type="entry name" value="ALPHA-ACETOLACTATE DECARBOXYLASE"/>
    <property type="match status" value="1"/>
</dbReference>
<gene>
    <name evidence="10" type="ORF">OMAG_000671</name>
</gene>
<proteinExistence type="inferred from homology"/>
<keyword evidence="6 9" id="KW-0210">Decarboxylase</keyword>
<dbReference type="PANTHER" id="PTHR35524:SF1">
    <property type="entry name" value="ALPHA-ACETOLACTATE DECARBOXYLASE"/>
    <property type="match status" value="1"/>
</dbReference>
<dbReference type="CDD" id="cd17299">
    <property type="entry name" value="acetolactate_decarboxylase"/>
    <property type="match status" value="1"/>
</dbReference>
<evidence type="ECO:0000256" key="2">
    <source>
        <dbReference type="ARBA" id="ARBA00005170"/>
    </source>
</evidence>
<reference evidence="10 11" key="1">
    <citation type="submission" date="2015-02" db="EMBL/GenBank/DDBJ databases">
        <title>Single-cell genomics of uncultivated deep-branching MTB reveals a conserved set of magnetosome genes.</title>
        <authorList>
            <person name="Kolinko S."/>
            <person name="Richter M."/>
            <person name="Glockner F.O."/>
            <person name="Brachmann A."/>
            <person name="Schuler D."/>
        </authorList>
    </citation>
    <scope>NUCLEOTIDE SEQUENCE [LARGE SCALE GENOMIC DNA]</scope>
    <source>
        <strain evidence="10">SKK-01</strain>
    </source>
</reference>
<evidence type="ECO:0000256" key="6">
    <source>
        <dbReference type="ARBA" id="ARBA00022793"/>
    </source>
</evidence>
<organism evidence="10 11">
    <name type="scientific">Candidatus Omnitrophus magneticus</name>
    <dbReference type="NCBI Taxonomy" id="1609969"/>
    <lineage>
        <taxon>Bacteria</taxon>
        <taxon>Pseudomonadati</taxon>
        <taxon>Candidatus Omnitrophota</taxon>
        <taxon>Candidatus Omnitrophus</taxon>
    </lineage>
</organism>
<comment type="caution">
    <text evidence="10">The sequence shown here is derived from an EMBL/GenBank/DDBJ whole genome shotgun (WGS) entry which is preliminary data.</text>
</comment>
<comment type="similarity">
    <text evidence="3 9">Belongs to the alpha-acetolactate decarboxylase family.</text>
</comment>
<dbReference type="Gene3D" id="3.30.1330.80">
    <property type="entry name" value="Hypothetical protein, similar to alpha- acetolactate decarboxylase, domain 2"/>
    <property type="match status" value="2"/>
</dbReference>
<dbReference type="AlphaFoldDB" id="A0A0F0CTV2"/>
<dbReference type="EC" id="4.1.1.5" evidence="4 9"/>